<comment type="similarity">
    <text evidence="1">Belongs to the class-IV pyridoxal-phosphate-dependent aminotransferase family.</text>
</comment>
<proteinExistence type="inferred from homology"/>
<dbReference type="Gene3D" id="3.40.50.300">
    <property type="entry name" value="P-loop containing nucleotide triphosphate hydrolases"/>
    <property type="match status" value="1"/>
</dbReference>
<evidence type="ECO:0000256" key="1">
    <source>
        <dbReference type="ARBA" id="ARBA00009320"/>
    </source>
</evidence>
<dbReference type="GO" id="GO:0016787">
    <property type="term" value="F:hydrolase activity"/>
    <property type="evidence" value="ECO:0007669"/>
    <property type="project" value="UniProtKB-KW"/>
</dbReference>
<keyword evidence="2" id="KW-0100">Branched-chain amino acid biosynthesis</keyword>
<dbReference type="Proteomes" id="UP000683291">
    <property type="component" value="Chromosome 1"/>
</dbReference>
<evidence type="ECO:0000313" key="3">
    <source>
        <dbReference type="EMBL" id="QUJ76194.1"/>
    </source>
</evidence>
<evidence type="ECO:0000256" key="2">
    <source>
        <dbReference type="ARBA" id="ARBA00023304"/>
    </source>
</evidence>
<reference evidence="3" key="1">
    <citation type="submission" date="2021-04" db="EMBL/GenBank/DDBJ databases">
        <title>Complete genome sequence for Sulfitobacter sp. strain JK7-1.</title>
        <authorList>
            <person name="Park S.-J."/>
        </authorList>
    </citation>
    <scope>NUCLEOTIDE SEQUENCE</scope>
    <source>
        <strain evidence="3">JK7-1</strain>
    </source>
</reference>
<dbReference type="PANTHER" id="PTHR42743">
    <property type="entry name" value="AMINO-ACID AMINOTRANSFERASE"/>
    <property type="match status" value="1"/>
</dbReference>
<dbReference type="EMBL" id="CP073581">
    <property type="protein sequence ID" value="QUJ76194.1"/>
    <property type="molecule type" value="Genomic_DNA"/>
</dbReference>
<accession>A0A975JCY9</accession>
<dbReference type="RefSeq" id="WP_212704392.1">
    <property type="nucleotide sequence ID" value="NZ_CP073581.1"/>
</dbReference>
<evidence type="ECO:0000313" key="4">
    <source>
        <dbReference type="Proteomes" id="UP000683291"/>
    </source>
</evidence>
<gene>
    <name evidence="3" type="ORF">KDD17_14990</name>
</gene>
<dbReference type="InterPro" id="IPR027417">
    <property type="entry name" value="P-loop_NTPase"/>
</dbReference>
<protein>
    <submittedName>
        <fullName evidence="3">HAD family hydrolase</fullName>
    </submittedName>
</protein>
<dbReference type="AlphaFoldDB" id="A0A975JCY9"/>
<keyword evidence="2" id="KW-0028">Amino-acid biosynthesis</keyword>
<dbReference type="Pfam" id="PF19798">
    <property type="entry name" value="Sulfotransfer_5"/>
    <property type="match status" value="1"/>
</dbReference>
<dbReference type="GO" id="GO:0009082">
    <property type="term" value="P:branched-chain amino acid biosynthetic process"/>
    <property type="evidence" value="ECO:0007669"/>
    <property type="project" value="UniProtKB-KW"/>
</dbReference>
<keyword evidence="3" id="KW-0378">Hydrolase</keyword>
<organism evidence="3 4">
    <name type="scientific">Sulfitobacter albidus</name>
    <dbReference type="NCBI Taxonomy" id="2829501"/>
    <lineage>
        <taxon>Bacteria</taxon>
        <taxon>Pseudomonadati</taxon>
        <taxon>Pseudomonadota</taxon>
        <taxon>Alphaproteobacteria</taxon>
        <taxon>Rhodobacterales</taxon>
        <taxon>Roseobacteraceae</taxon>
        <taxon>Sulfitobacter</taxon>
    </lineage>
</organism>
<dbReference type="InterPro" id="IPR050571">
    <property type="entry name" value="Class-IV_PLP-Dep_Aminotrnsfr"/>
</dbReference>
<dbReference type="SUPFAM" id="SSF52540">
    <property type="entry name" value="P-loop containing nucleoside triphosphate hydrolases"/>
    <property type="match status" value="1"/>
</dbReference>
<sequence>MRIAMWSGPRNLSTAMMYAFGNRADMQIMDEPFYAAYLAQTRADHPMRAEILAAHDCDPLSVANRCAVQGAPHLYMKHMPHHMLPGFPLEWAEGCVNVHLIRHPARVIASYAAKREAPSLADIGFVQQTALFERLGGVVIDSADIREDPEGMLRALCAAIGIPFDPAMLHWRAGPRPQDGVWARHWYNAVHKSTGFAAAEGPLPDVGEELRPILAAALPHYEGLHRQRLSP</sequence>
<keyword evidence="4" id="KW-1185">Reference proteome</keyword>
<dbReference type="KEGG" id="sual:KDD17_14990"/>
<name>A0A975JCY9_9RHOB</name>
<dbReference type="PANTHER" id="PTHR42743:SF11">
    <property type="entry name" value="AMINODEOXYCHORISMATE LYASE"/>
    <property type="match status" value="1"/>
</dbReference>